<feature type="domain" description="HTH cro/C1-type" evidence="1">
    <location>
        <begin position="24"/>
        <end position="80"/>
    </location>
</feature>
<evidence type="ECO:0000313" key="9">
    <source>
        <dbReference type="EMBL" id="CAB4979789.1"/>
    </source>
</evidence>
<accession>A0A6J7AG27</accession>
<dbReference type="CDD" id="cd00093">
    <property type="entry name" value="HTH_XRE"/>
    <property type="match status" value="1"/>
</dbReference>
<dbReference type="EMBL" id="CAFBLD010000007">
    <property type="protein sequence ID" value="CAB4872034.1"/>
    <property type="molecule type" value="Genomic_DNA"/>
</dbReference>
<dbReference type="EMBL" id="CAEZYM010000005">
    <property type="protein sequence ID" value="CAB4723005.1"/>
    <property type="molecule type" value="Genomic_DNA"/>
</dbReference>
<dbReference type="PROSITE" id="PS50943">
    <property type="entry name" value="HTH_CROC1"/>
    <property type="match status" value="1"/>
</dbReference>
<dbReference type="EMBL" id="CAFABH010000021">
    <property type="protein sequence ID" value="CAB4831683.1"/>
    <property type="molecule type" value="Genomic_DNA"/>
</dbReference>
<dbReference type="Pfam" id="PF21179">
    <property type="entry name" value="BldD-like_C"/>
    <property type="match status" value="1"/>
</dbReference>
<evidence type="ECO:0000313" key="4">
    <source>
        <dbReference type="EMBL" id="CAB4723005.1"/>
    </source>
</evidence>
<dbReference type="InterPro" id="IPR001387">
    <property type="entry name" value="Cro/C1-type_HTH"/>
</dbReference>
<evidence type="ECO:0000313" key="7">
    <source>
        <dbReference type="EMBL" id="CAB4872034.1"/>
    </source>
</evidence>
<dbReference type="EMBL" id="CAFBOC010000011">
    <property type="protein sequence ID" value="CAB4979789.1"/>
    <property type="molecule type" value="Genomic_DNA"/>
</dbReference>
<proteinExistence type="predicted"/>
<dbReference type="Gene3D" id="1.10.10.1930">
    <property type="match status" value="1"/>
</dbReference>
<dbReference type="AlphaFoldDB" id="A0A6J7AG27"/>
<reference evidence="6" key="1">
    <citation type="submission" date="2020-05" db="EMBL/GenBank/DDBJ databases">
        <authorList>
            <person name="Chiriac C."/>
            <person name="Salcher M."/>
            <person name="Ghai R."/>
            <person name="Kavagutti S V."/>
        </authorList>
    </citation>
    <scope>NUCLEOTIDE SEQUENCE</scope>
</reference>
<evidence type="ECO:0000259" key="1">
    <source>
        <dbReference type="PROSITE" id="PS50943"/>
    </source>
</evidence>
<dbReference type="InterPro" id="IPR010982">
    <property type="entry name" value="Lambda_DNA-bd_dom_sf"/>
</dbReference>
<name>A0A6J7AG27_9ZZZZ</name>
<dbReference type="Pfam" id="PF01381">
    <property type="entry name" value="HTH_3"/>
    <property type="match status" value="1"/>
</dbReference>
<evidence type="ECO:0000313" key="6">
    <source>
        <dbReference type="EMBL" id="CAB4831683.1"/>
    </source>
</evidence>
<dbReference type="GO" id="GO:0045892">
    <property type="term" value="P:negative regulation of DNA-templated transcription"/>
    <property type="evidence" value="ECO:0007669"/>
    <property type="project" value="InterPro"/>
</dbReference>
<dbReference type="EMBL" id="CAEZXO010000006">
    <property type="protein sequence ID" value="CAB4697783.1"/>
    <property type="molecule type" value="Genomic_DNA"/>
</dbReference>
<evidence type="ECO:0000313" key="2">
    <source>
        <dbReference type="EMBL" id="CAB4344480.1"/>
    </source>
</evidence>
<gene>
    <name evidence="3" type="ORF">UFOPK2510_01114</name>
    <name evidence="4" type="ORF">UFOPK2718_00651</name>
    <name evidence="5" type="ORF">UFOPK2936_01073</name>
    <name evidence="6" type="ORF">UFOPK3174_01170</name>
    <name evidence="7" type="ORF">UFOPK3328_01119</name>
    <name evidence="8" type="ORF">UFOPK3779_01072</name>
    <name evidence="9" type="ORF">UFOPK3913_01053</name>
    <name evidence="2" type="ORF">UFOPK4107_01399</name>
</gene>
<dbReference type="GO" id="GO:0003677">
    <property type="term" value="F:DNA binding"/>
    <property type="evidence" value="ECO:0007669"/>
    <property type="project" value="InterPro"/>
</dbReference>
<evidence type="ECO:0000313" key="5">
    <source>
        <dbReference type="EMBL" id="CAB4783046.1"/>
    </source>
</evidence>
<protein>
    <submittedName>
        <fullName evidence="6">Unannotated protein</fullName>
    </submittedName>
</protein>
<sequence length="174" mass="19546">MKPLDLPDSTLFTQPTTDEIATRLRHIRKSRGWSLSHVESLSGGRIKAVVLGSYERSDRALSLARAIEIANIYAVPLTFLLSPPETADVACPNSTRIMIDLRKAKKISTYEKSNAQFSTFLQWIAGQRNDWNGEVLSIRRSDLSTLALITFSTEANIYHWMAERNLLLTGIDPI</sequence>
<evidence type="ECO:0000313" key="8">
    <source>
        <dbReference type="EMBL" id="CAB4949081.1"/>
    </source>
</evidence>
<dbReference type="InterPro" id="IPR037664">
    <property type="entry name" value="BldD_C"/>
</dbReference>
<dbReference type="Gene3D" id="1.10.260.40">
    <property type="entry name" value="lambda repressor-like DNA-binding domains"/>
    <property type="match status" value="1"/>
</dbReference>
<evidence type="ECO:0000313" key="3">
    <source>
        <dbReference type="EMBL" id="CAB4697783.1"/>
    </source>
</evidence>
<dbReference type="SUPFAM" id="SSF47413">
    <property type="entry name" value="lambda repressor-like DNA-binding domains"/>
    <property type="match status" value="1"/>
</dbReference>
<dbReference type="EMBL" id="CAEZZW010000005">
    <property type="protein sequence ID" value="CAB4783046.1"/>
    <property type="molecule type" value="Genomic_DNA"/>
</dbReference>
<dbReference type="SMART" id="SM00530">
    <property type="entry name" value="HTH_XRE"/>
    <property type="match status" value="1"/>
</dbReference>
<organism evidence="6">
    <name type="scientific">freshwater metagenome</name>
    <dbReference type="NCBI Taxonomy" id="449393"/>
    <lineage>
        <taxon>unclassified sequences</taxon>
        <taxon>metagenomes</taxon>
        <taxon>ecological metagenomes</taxon>
    </lineage>
</organism>
<dbReference type="EMBL" id="CAFBNH010000006">
    <property type="protein sequence ID" value="CAB4949081.1"/>
    <property type="molecule type" value="Genomic_DNA"/>
</dbReference>
<dbReference type="EMBL" id="CAESAE010000010">
    <property type="protein sequence ID" value="CAB4344480.1"/>
    <property type="molecule type" value="Genomic_DNA"/>
</dbReference>
<dbReference type="InterPro" id="IPR038099">
    <property type="entry name" value="BldD-like_C_sf"/>
</dbReference>